<sequence length="339" mass="36959">MANTLHCLPAGSRILVTGANGFIGSNVIQCLLELGFRVRGAVRSPKPWLDEMFRGKFGEDSYESVVLANFEDVESLVGVMEGVAGVAHVASDTSFDSDPARVIPSVVKATHNVLEAASRHSEIQRVVLTSSSVAVLFPEADKEGVSVDENTWNEEAVRAAWDPNSSPQLKGLFCYAASKTEGEKAAWKWIEDNKPGFGFNTVLPEFTLGRVLHPEIHGSTMGWVRSLLKGGTRVFQTYVPQYFVDVVDIARLHTAALLDPNTVSQRIFGFAAPLNLNEMIAIVRKLRPDNTQIPDPPADGHDLTNVIPARKAEKLLQDFYGQPSWTNVEDSIAAGLEGC</sequence>
<gene>
    <name evidence="4" type="ORF">PENARI_c015G02840</name>
</gene>
<dbReference type="AlphaFoldDB" id="A0A1F5LCX2"/>
<reference evidence="4 5" key="1">
    <citation type="journal article" date="2016" name="Sci. Rep.">
        <title>Penicillium arizonense, a new, genome sequenced fungal species, reveals a high chemical diversity in secreted metabolites.</title>
        <authorList>
            <person name="Grijseels S."/>
            <person name="Nielsen J.C."/>
            <person name="Randelovic M."/>
            <person name="Nielsen J."/>
            <person name="Nielsen K.F."/>
            <person name="Workman M."/>
            <person name="Frisvad J.C."/>
        </authorList>
    </citation>
    <scope>NUCLEOTIDE SEQUENCE [LARGE SCALE GENOMIC DNA]</scope>
    <source>
        <strain evidence="4 5">CBS 141311</strain>
    </source>
</reference>
<dbReference type="PANTHER" id="PTHR10366">
    <property type="entry name" value="NAD DEPENDENT EPIMERASE/DEHYDRATASE"/>
    <property type="match status" value="1"/>
</dbReference>
<evidence type="ECO:0000259" key="3">
    <source>
        <dbReference type="Pfam" id="PF01370"/>
    </source>
</evidence>
<dbReference type="STRING" id="1835702.A0A1F5LCX2"/>
<evidence type="ECO:0000256" key="1">
    <source>
        <dbReference type="ARBA" id="ARBA00023002"/>
    </source>
</evidence>
<evidence type="ECO:0000313" key="5">
    <source>
        <dbReference type="Proteomes" id="UP000177622"/>
    </source>
</evidence>
<accession>A0A1F5LCX2</accession>
<evidence type="ECO:0000313" key="4">
    <source>
        <dbReference type="EMBL" id="OGE50779.1"/>
    </source>
</evidence>
<dbReference type="InterPro" id="IPR050425">
    <property type="entry name" value="NAD(P)_dehydrat-like"/>
</dbReference>
<organism evidence="4 5">
    <name type="scientific">Penicillium arizonense</name>
    <dbReference type="NCBI Taxonomy" id="1835702"/>
    <lineage>
        <taxon>Eukaryota</taxon>
        <taxon>Fungi</taxon>
        <taxon>Dikarya</taxon>
        <taxon>Ascomycota</taxon>
        <taxon>Pezizomycotina</taxon>
        <taxon>Eurotiomycetes</taxon>
        <taxon>Eurotiomycetidae</taxon>
        <taxon>Eurotiales</taxon>
        <taxon>Aspergillaceae</taxon>
        <taxon>Penicillium</taxon>
    </lineage>
</organism>
<dbReference type="Gene3D" id="3.40.50.720">
    <property type="entry name" value="NAD(P)-binding Rossmann-like Domain"/>
    <property type="match status" value="1"/>
</dbReference>
<proteinExistence type="inferred from homology"/>
<feature type="domain" description="NAD-dependent epimerase/dehydratase" evidence="3">
    <location>
        <begin position="14"/>
        <end position="263"/>
    </location>
</feature>
<name>A0A1F5LCX2_PENAI</name>
<comment type="similarity">
    <text evidence="2">Belongs to the NAD(P)-dependent epimerase/dehydratase family. Dihydroflavonol-4-reductase subfamily.</text>
</comment>
<dbReference type="GO" id="GO:0016616">
    <property type="term" value="F:oxidoreductase activity, acting on the CH-OH group of donors, NAD or NADP as acceptor"/>
    <property type="evidence" value="ECO:0007669"/>
    <property type="project" value="TreeGrafter"/>
</dbReference>
<dbReference type="Proteomes" id="UP000177622">
    <property type="component" value="Unassembled WGS sequence"/>
</dbReference>
<comment type="caution">
    <text evidence="4">The sequence shown here is derived from an EMBL/GenBank/DDBJ whole genome shotgun (WGS) entry which is preliminary data.</text>
</comment>
<keyword evidence="5" id="KW-1185">Reference proteome</keyword>
<dbReference type="SUPFAM" id="SSF51735">
    <property type="entry name" value="NAD(P)-binding Rossmann-fold domains"/>
    <property type="match status" value="1"/>
</dbReference>
<protein>
    <recommendedName>
        <fullName evidence="3">NAD-dependent epimerase/dehydratase domain-containing protein</fullName>
    </recommendedName>
</protein>
<dbReference type="OrthoDB" id="2735536at2759"/>
<dbReference type="RefSeq" id="XP_022486225.1">
    <property type="nucleotide sequence ID" value="XM_022633723.1"/>
</dbReference>
<dbReference type="Pfam" id="PF01370">
    <property type="entry name" value="Epimerase"/>
    <property type="match status" value="1"/>
</dbReference>
<dbReference type="InterPro" id="IPR036291">
    <property type="entry name" value="NAD(P)-bd_dom_sf"/>
</dbReference>
<dbReference type="InterPro" id="IPR001509">
    <property type="entry name" value="Epimerase_deHydtase"/>
</dbReference>
<dbReference type="EMBL" id="LXJU01000015">
    <property type="protein sequence ID" value="OGE50779.1"/>
    <property type="molecule type" value="Genomic_DNA"/>
</dbReference>
<dbReference type="PANTHER" id="PTHR10366:SF562">
    <property type="entry name" value="ALDEHYDE REDUCTASE II (AFU_ORTHOLOGUE AFUA_1G11360)"/>
    <property type="match status" value="1"/>
</dbReference>
<evidence type="ECO:0000256" key="2">
    <source>
        <dbReference type="ARBA" id="ARBA00023445"/>
    </source>
</evidence>
<dbReference type="GeneID" id="34578457"/>
<keyword evidence="1" id="KW-0560">Oxidoreductase</keyword>